<dbReference type="EMBL" id="QKWP01000202">
    <property type="protein sequence ID" value="RIB24771.1"/>
    <property type="molecule type" value="Genomic_DNA"/>
</dbReference>
<accession>A0A397VSP1</accession>
<keyword evidence="1" id="KW-1133">Transmembrane helix</keyword>
<protein>
    <recommendedName>
        <fullName evidence="4">Transmembrane protein</fullName>
    </recommendedName>
</protein>
<evidence type="ECO:0000313" key="3">
    <source>
        <dbReference type="Proteomes" id="UP000266673"/>
    </source>
</evidence>
<evidence type="ECO:0008006" key="4">
    <source>
        <dbReference type="Google" id="ProtNLM"/>
    </source>
</evidence>
<feature type="transmembrane region" description="Helical" evidence="1">
    <location>
        <begin position="29"/>
        <end position="53"/>
    </location>
</feature>
<gene>
    <name evidence="2" type="ORF">C2G38_615932</name>
</gene>
<dbReference type="OrthoDB" id="2457155at2759"/>
<reference evidence="2 3" key="1">
    <citation type="submission" date="2018-06" db="EMBL/GenBank/DDBJ databases">
        <title>Comparative genomics reveals the genomic features of Rhizophagus irregularis, R. cerebriforme, R. diaphanum and Gigaspora rosea, and their symbiotic lifestyle signature.</title>
        <authorList>
            <person name="Morin E."/>
            <person name="San Clemente H."/>
            <person name="Chen E.C.H."/>
            <person name="De La Providencia I."/>
            <person name="Hainaut M."/>
            <person name="Kuo A."/>
            <person name="Kohler A."/>
            <person name="Murat C."/>
            <person name="Tang N."/>
            <person name="Roy S."/>
            <person name="Loubradou J."/>
            <person name="Henrissat B."/>
            <person name="Grigoriev I.V."/>
            <person name="Corradi N."/>
            <person name="Roux C."/>
            <person name="Martin F.M."/>
        </authorList>
    </citation>
    <scope>NUCLEOTIDE SEQUENCE [LARGE SCALE GENOMIC DNA]</scope>
    <source>
        <strain evidence="2 3">DAOM 194757</strain>
    </source>
</reference>
<evidence type="ECO:0000313" key="2">
    <source>
        <dbReference type="EMBL" id="RIB24771.1"/>
    </source>
</evidence>
<sequence>MIPRQSRQISFYDEYVQTEPVDIHRWMLVITYIFTTAIFLTLVTMDILSNNILKEQYHLVNNTDPHGTYEGNLGIAAMFSFLFYFFYIFSAAFACGLCCLFCCREGPDDFLMLYIFGACMSIPLAFPYIKDQFIGPDHKIISCNNIENLDSWLKDWCTFHKHRIILSWSIIFVWFISYPIYLFIILVILCKRVYRFLKLWTIYQYQYRKGLFLTWLENRKEKSMQQNEIVTDNKSVKEVTNNEIKIVTVE</sequence>
<feature type="transmembrane region" description="Helical" evidence="1">
    <location>
        <begin position="110"/>
        <end position="129"/>
    </location>
</feature>
<dbReference type="AlphaFoldDB" id="A0A397VSP1"/>
<comment type="caution">
    <text evidence="2">The sequence shown here is derived from an EMBL/GenBank/DDBJ whole genome shotgun (WGS) entry which is preliminary data.</text>
</comment>
<feature type="transmembrane region" description="Helical" evidence="1">
    <location>
        <begin position="165"/>
        <end position="189"/>
    </location>
</feature>
<feature type="transmembrane region" description="Helical" evidence="1">
    <location>
        <begin position="73"/>
        <end position="103"/>
    </location>
</feature>
<keyword evidence="1" id="KW-0472">Membrane</keyword>
<dbReference type="Proteomes" id="UP000266673">
    <property type="component" value="Unassembled WGS sequence"/>
</dbReference>
<proteinExistence type="predicted"/>
<keyword evidence="3" id="KW-1185">Reference proteome</keyword>
<keyword evidence="1" id="KW-0812">Transmembrane</keyword>
<evidence type="ECO:0000256" key="1">
    <source>
        <dbReference type="SAM" id="Phobius"/>
    </source>
</evidence>
<organism evidence="2 3">
    <name type="scientific">Gigaspora rosea</name>
    <dbReference type="NCBI Taxonomy" id="44941"/>
    <lineage>
        <taxon>Eukaryota</taxon>
        <taxon>Fungi</taxon>
        <taxon>Fungi incertae sedis</taxon>
        <taxon>Mucoromycota</taxon>
        <taxon>Glomeromycotina</taxon>
        <taxon>Glomeromycetes</taxon>
        <taxon>Diversisporales</taxon>
        <taxon>Gigasporaceae</taxon>
        <taxon>Gigaspora</taxon>
    </lineage>
</organism>
<name>A0A397VSP1_9GLOM</name>